<dbReference type="Gene3D" id="3.40.50.300">
    <property type="entry name" value="P-loop containing nucleotide triphosphate hydrolases"/>
    <property type="match status" value="1"/>
</dbReference>
<comment type="caution">
    <text evidence="4">The sequence shown here is derived from an EMBL/GenBank/DDBJ whole genome shotgun (WGS) entry which is preliminary data.</text>
</comment>
<reference evidence="4 5" key="1">
    <citation type="journal article" date="2015" name="Genome Announc.">
        <title>Expanding the biotechnology potential of lactobacilli through comparative genomics of 213 strains and associated genera.</title>
        <authorList>
            <person name="Sun Z."/>
            <person name="Harris H.M."/>
            <person name="McCann A."/>
            <person name="Guo C."/>
            <person name="Argimon S."/>
            <person name="Zhang W."/>
            <person name="Yang X."/>
            <person name="Jeffery I.B."/>
            <person name="Cooney J.C."/>
            <person name="Kagawa T.F."/>
            <person name="Liu W."/>
            <person name="Song Y."/>
            <person name="Salvetti E."/>
            <person name="Wrobel A."/>
            <person name="Rasinkangas P."/>
            <person name="Parkhill J."/>
            <person name="Rea M.C."/>
            <person name="O'Sullivan O."/>
            <person name="Ritari J."/>
            <person name="Douillard F.P."/>
            <person name="Paul Ross R."/>
            <person name="Yang R."/>
            <person name="Briner A.E."/>
            <person name="Felis G.E."/>
            <person name="de Vos W.M."/>
            <person name="Barrangou R."/>
            <person name="Klaenhammer T.R."/>
            <person name="Caufield P.W."/>
            <person name="Cui Y."/>
            <person name="Zhang H."/>
            <person name="O'Toole P.W."/>
        </authorList>
    </citation>
    <scope>NUCLEOTIDE SEQUENCE [LARGE SCALE GENOMIC DNA]</scope>
    <source>
        <strain evidence="4 5">DSM 17757</strain>
    </source>
</reference>
<dbReference type="SUPFAM" id="SSF52540">
    <property type="entry name" value="P-loop containing nucleoside triphosphate hydrolases"/>
    <property type="match status" value="1"/>
</dbReference>
<feature type="domain" description="ABC transporter" evidence="3">
    <location>
        <begin position="3"/>
        <end position="228"/>
    </location>
</feature>
<dbReference type="PANTHER" id="PTHR43158:SF5">
    <property type="entry name" value="ABC TRANSPORTER, ATP-BINDING PROTEIN"/>
    <property type="match status" value="1"/>
</dbReference>
<dbReference type="PROSITE" id="PS50893">
    <property type="entry name" value="ABC_TRANSPORTER_2"/>
    <property type="match status" value="1"/>
</dbReference>
<dbReference type="RefSeq" id="WP_057750090.1">
    <property type="nucleotide sequence ID" value="NZ_BJVH01000002.1"/>
</dbReference>
<dbReference type="PATRIC" id="fig|319652.3.peg.1196"/>
<dbReference type="OrthoDB" id="9804819at2"/>
<keyword evidence="1" id="KW-0547">Nucleotide-binding</keyword>
<keyword evidence="5" id="KW-1185">Reference proteome</keyword>
<sequence>MGIKVSEVTKKFVRKTILKNVSFELEPNRIYGLLGRNGAGKSTLLNIMTDRIFPNDGVVTLNGVAIHEHDAQLGKIYLMSEVNLYQKRQRVAALFKASKLLYGGFNESYAKQLCEAFELNPKLRFGQLSTGYRTIFKLIMALCLPVDYVFLDEPILGLDANHRELFYKELLDSYSRHPRTFVISTHIIEEVANMLEHVFVLENGKILIDDDVDRMLSQAYVITGPGATVDAYTQGLNIIGTESLGNLKGNYIFGNLNDDREIPDTIQISRMDLQKLFIHLTSEGSTIK</sequence>
<dbReference type="AlphaFoldDB" id="A0A0R2IN67"/>
<dbReference type="InterPro" id="IPR003439">
    <property type="entry name" value="ABC_transporter-like_ATP-bd"/>
</dbReference>
<dbReference type="STRING" id="319652.IV80_GL001183"/>
<proteinExistence type="predicted"/>
<evidence type="ECO:0000313" key="5">
    <source>
        <dbReference type="Proteomes" id="UP000051568"/>
    </source>
</evidence>
<dbReference type="GO" id="GO:0005524">
    <property type="term" value="F:ATP binding"/>
    <property type="evidence" value="ECO:0007669"/>
    <property type="project" value="UniProtKB-KW"/>
</dbReference>
<evidence type="ECO:0000256" key="1">
    <source>
        <dbReference type="ARBA" id="ARBA00022741"/>
    </source>
</evidence>
<accession>A0A0R2IN67</accession>
<dbReference type="EMBL" id="JQBR01000004">
    <property type="protein sequence ID" value="KRN66594.1"/>
    <property type="molecule type" value="Genomic_DNA"/>
</dbReference>
<organism evidence="4 5">
    <name type="scientific">Pediococcus cellicola</name>
    <dbReference type="NCBI Taxonomy" id="319652"/>
    <lineage>
        <taxon>Bacteria</taxon>
        <taxon>Bacillati</taxon>
        <taxon>Bacillota</taxon>
        <taxon>Bacilli</taxon>
        <taxon>Lactobacillales</taxon>
        <taxon>Lactobacillaceae</taxon>
        <taxon>Pediococcus</taxon>
    </lineage>
</organism>
<dbReference type="Pfam" id="PF00005">
    <property type="entry name" value="ABC_tran"/>
    <property type="match status" value="1"/>
</dbReference>
<name>A0A0R2IN67_9LACO</name>
<dbReference type="SMART" id="SM00382">
    <property type="entry name" value="AAA"/>
    <property type="match status" value="1"/>
</dbReference>
<dbReference type="PANTHER" id="PTHR43158">
    <property type="entry name" value="SKFA PEPTIDE EXPORT ATP-BINDING PROTEIN SKFE"/>
    <property type="match status" value="1"/>
</dbReference>
<evidence type="ECO:0000256" key="2">
    <source>
        <dbReference type="ARBA" id="ARBA00022840"/>
    </source>
</evidence>
<dbReference type="Proteomes" id="UP000051568">
    <property type="component" value="Unassembled WGS sequence"/>
</dbReference>
<dbReference type="InterPro" id="IPR027417">
    <property type="entry name" value="P-loop_NTPase"/>
</dbReference>
<dbReference type="GO" id="GO:0016887">
    <property type="term" value="F:ATP hydrolysis activity"/>
    <property type="evidence" value="ECO:0007669"/>
    <property type="project" value="InterPro"/>
</dbReference>
<gene>
    <name evidence="4" type="ORF">IV80_GL001183</name>
</gene>
<keyword evidence="2" id="KW-0067">ATP-binding</keyword>
<evidence type="ECO:0000313" key="4">
    <source>
        <dbReference type="EMBL" id="KRN66594.1"/>
    </source>
</evidence>
<protein>
    <submittedName>
        <fullName evidence="4">ABC superfamily ATP binding cassette transporter, ABC protein</fullName>
    </submittedName>
</protein>
<dbReference type="InterPro" id="IPR003593">
    <property type="entry name" value="AAA+_ATPase"/>
</dbReference>
<evidence type="ECO:0000259" key="3">
    <source>
        <dbReference type="PROSITE" id="PS50893"/>
    </source>
</evidence>